<evidence type="ECO:0000313" key="3">
    <source>
        <dbReference type="EMBL" id="KAA0015940.1"/>
    </source>
</evidence>
<dbReference type="PANTHER" id="PTHR43172">
    <property type="entry name" value="ADENYLOSUCCINATE LYASE"/>
    <property type="match status" value="1"/>
</dbReference>
<dbReference type="PROSITE" id="PS00163">
    <property type="entry name" value="FUMARATE_LYASES"/>
    <property type="match status" value="1"/>
</dbReference>
<sequence>MFDHFFRHPFMSRAGIDALDAASVVAALCQVETALARAEEAEGLLPAGTAAALKQALRLEAFDLAALADDVGKGGNVAIPFVKQGRSMLPEALKPAFHRGATSQDIVDTALMLLLKPRLQSCLSHLARLRRAQGELMRRYRDTPMIGRTLMQQALPITFGVKVAQWTWGVCQAEQRLQAVVDTRLYVQFGGAVGVHSGLDPSGIAIMEALARTLGLESPLLPWHTDRQPVLELMGAVDAVAVALEKAALDIALLCQSEIGELSEPAAPGVGGSSSMPHKRNPVACARIRAAARQIHGQHGVIVNAGAQPLERGLGEWHAEWAPLLDAVLSLEGALESMVPLLEGLEVHEASMKRNLRLSGGAIMAEPATRLLCDIMSSDDALELAQRAGEEARRECRDYAEVLLEFSAVAEGLDPDEVRSALAIELYIGSSLHQVDRCLSYLQSF</sequence>
<dbReference type="Gene3D" id="1.20.200.10">
    <property type="entry name" value="Fumarase/aspartase (Central domain)"/>
    <property type="match status" value="1"/>
</dbReference>
<dbReference type="Proteomes" id="UP000466024">
    <property type="component" value="Unassembled WGS sequence"/>
</dbReference>
<comment type="similarity">
    <text evidence="1">Belongs to the class-II fumarase/aspartase family.</text>
</comment>
<dbReference type="RefSeq" id="WP_149437174.1">
    <property type="nucleotide sequence ID" value="NZ_VTPX01000015.1"/>
</dbReference>
<dbReference type="AlphaFoldDB" id="A0A640WB78"/>
<dbReference type="InterPro" id="IPR019468">
    <property type="entry name" value="AdenyloSucc_lyase_C"/>
</dbReference>
<dbReference type="SUPFAM" id="SSF48557">
    <property type="entry name" value="L-aspartase-like"/>
    <property type="match status" value="1"/>
</dbReference>
<dbReference type="PANTHER" id="PTHR43172:SF2">
    <property type="entry name" value="ADENYLOSUCCINATE LYASE C-TERMINAL DOMAIN-CONTAINING PROTEIN"/>
    <property type="match status" value="1"/>
</dbReference>
<organism evidence="3 4">
    <name type="scientific">Salinicola corii</name>
    <dbReference type="NCBI Taxonomy" id="2606937"/>
    <lineage>
        <taxon>Bacteria</taxon>
        <taxon>Pseudomonadati</taxon>
        <taxon>Pseudomonadota</taxon>
        <taxon>Gammaproteobacteria</taxon>
        <taxon>Oceanospirillales</taxon>
        <taxon>Halomonadaceae</taxon>
        <taxon>Salinicola</taxon>
    </lineage>
</organism>
<dbReference type="InterPro" id="IPR022761">
    <property type="entry name" value="Fumarate_lyase_N"/>
</dbReference>
<dbReference type="GO" id="GO:0016829">
    <property type="term" value="F:lyase activity"/>
    <property type="evidence" value="ECO:0007669"/>
    <property type="project" value="UniProtKB-KW"/>
</dbReference>
<dbReference type="PRINTS" id="PR00149">
    <property type="entry name" value="FUMRATELYASE"/>
</dbReference>
<dbReference type="Gene3D" id="1.10.40.30">
    <property type="entry name" value="Fumarase/aspartase (C-terminal domain)"/>
    <property type="match status" value="1"/>
</dbReference>
<gene>
    <name evidence="3" type="ORF">F0A16_18940</name>
</gene>
<name>A0A640WB78_9GAMM</name>
<dbReference type="PRINTS" id="PR00145">
    <property type="entry name" value="ARGSUCLYASE"/>
</dbReference>
<protein>
    <submittedName>
        <fullName evidence="3">Adenylosuccinate lyase family protein</fullName>
    </submittedName>
</protein>
<feature type="domain" description="Adenylosuccinate lyase C-terminal" evidence="2">
    <location>
        <begin position="360"/>
        <end position="439"/>
    </location>
</feature>
<keyword evidence="4" id="KW-1185">Reference proteome</keyword>
<evidence type="ECO:0000259" key="2">
    <source>
        <dbReference type="SMART" id="SM00998"/>
    </source>
</evidence>
<dbReference type="InterPro" id="IPR008948">
    <property type="entry name" value="L-Aspartase-like"/>
</dbReference>
<dbReference type="InterPro" id="IPR020557">
    <property type="entry name" value="Fumarate_lyase_CS"/>
</dbReference>
<proteinExistence type="inferred from homology"/>
<evidence type="ECO:0000256" key="1">
    <source>
        <dbReference type="ARBA" id="ARBA00034772"/>
    </source>
</evidence>
<dbReference type="InterPro" id="IPR000362">
    <property type="entry name" value="Fumarate_lyase_fam"/>
</dbReference>
<dbReference type="EMBL" id="VTPX01000015">
    <property type="protein sequence ID" value="KAA0015940.1"/>
    <property type="molecule type" value="Genomic_DNA"/>
</dbReference>
<reference evidence="3 4" key="1">
    <citation type="submission" date="2019-08" db="EMBL/GenBank/DDBJ databases">
        <title>Bioinformatics analysis of the strain L3 and L5.</title>
        <authorList>
            <person name="Li X."/>
        </authorList>
    </citation>
    <scope>NUCLEOTIDE SEQUENCE [LARGE SCALE GENOMIC DNA]</scope>
    <source>
        <strain evidence="3 4">L3</strain>
    </source>
</reference>
<accession>A0A640WB78</accession>
<dbReference type="Pfam" id="PF00206">
    <property type="entry name" value="Lyase_1"/>
    <property type="match status" value="1"/>
</dbReference>
<dbReference type="CDD" id="cd01597">
    <property type="entry name" value="pCLME"/>
    <property type="match status" value="1"/>
</dbReference>
<comment type="caution">
    <text evidence="3">The sequence shown here is derived from an EMBL/GenBank/DDBJ whole genome shotgun (WGS) entry which is preliminary data.</text>
</comment>
<keyword evidence="3" id="KW-0456">Lyase</keyword>
<dbReference type="SMART" id="SM00998">
    <property type="entry name" value="ADSL_C"/>
    <property type="match status" value="1"/>
</dbReference>
<evidence type="ECO:0000313" key="4">
    <source>
        <dbReference type="Proteomes" id="UP000466024"/>
    </source>
</evidence>